<accession>A0ABT8SSD5</accession>
<evidence type="ECO:0000259" key="1">
    <source>
        <dbReference type="Pfam" id="PF01755"/>
    </source>
</evidence>
<keyword evidence="3" id="KW-1185">Reference proteome</keyword>
<evidence type="ECO:0000313" key="3">
    <source>
        <dbReference type="Proteomes" id="UP001169006"/>
    </source>
</evidence>
<sequence length="248" mass="28011">MTGELPVLLINIDRAAARRAEIERQALELNIPLQRIAGVDGSLVPQDQWDNVDLDLFRRRNGRPMMAGEYGCYQSHLRAFRHLLASDAPAALVIEDDVNLSIDLVQRARIILEAVPDDCVVKLVNHRTVSFRHRFTSKAGDRIGWSGFGPQGSSACYLVTRKAAERLLRGMARQSLPLDSALERSWDHGVAVYTVERDLVDFGHLRNETLIASRADYRQLKLRGLKKVPTHLFRISEAFRRALHTIAL</sequence>
<feature type="domain" description="Glycosyl transferase family 25" evidence="1">
    <location>
        <begin position="6"/>
        <end position="179"/>
    </location>
</feature>
<dbReference type="EMBL" id="JAUKWQ010000001">
    <property type="protein sequence ID" value="MDO1581340.1"/>
    <property type="molecule type" value="Genomic_DNA"/>
</dbReference>
<dbReference type="RefSeq" id="WP_302075451.1">
    <property type="nucleotide sequence ID" value="NZ_JAUKWQ010000001.1"/>
</dbReference>
<comment type="caution">
    <text evidence="2">The sequence shown here is derived from an EMBL/GenBank/DDBJ whole genome shotgun (WGS) entry which is preliminary data.</text>
</comment>
<reference evidence="2" key="1">
    <citation type="journal article" date="2015" name="Int. J. Syst. Evol. Microbiol.">
        <title>Rhizobium oryzicola sp. nov., potential plant-growth-promoting endophytic bacteria isolated from rice roots.</title>
        <authorList>
            <person name="Zhang X.X."/>
            <person name="Gao J.S."/>
            <person name="Cao Y.H."/>
            <person name="Sheirdil R.A."/>
            <person name="Wang X.C."/>
            <person name="Zhang L."/>
        </authorList>
    </citation>
    <scope>NUCLEOTIDE SEQUENCE</scope>
    <source>
        <strain evidence="2">05753</strain>
    </source>
</reference>
<dbReference type="InterPro" id="IPR002654">
    <property type="entry name" value="Glyco_trans_25"/>
</dbReference>
<organism evidence="2 3">
    <name type="scientific">Rhizobium oryzicola</name>
    <dbReference type="NCBI Taxonomy" id="1232668"/>
    <lineage>
        <taxon>Bacteria</taxon>
        <taxon>Pseudomonadati</taxon>
        <taxon>Pseudomonadota</taxon>
        <taxon>Alphaproteobacteria</taxon>
        <taxon>Hyphomicrobiales</taxon>
        <taxon>Rhizobiaceae</taxon>
        <taxon>Rhizobium/Agrobacterium group</taxon>
        <taxon>Rhizobium</taxon>
    </lineage>
</organism>
<dbReference type="Proteomes" id="UP001169006">
    <property type="component" value="Unassembled WGS sequence"/>
</dbReference>
<name>A0ABT8SSD5_9HYPH</name>
<evidence type="ECO:0000313" key="2">
    <source>
        <dbReference type="EMBL" id="MDO1581340.1"/>
    </source>
</evidence>
<reference evidence="2" key="2">
    <citation type="submission" date="2023-07" db="EMBL/GenBank/DDBJ databases">
        <authorList>
            <person name="Sun H."/>
        </authorList>
    </citation>
    <scope>NUCLEOTIDE SEQUENCE</scope>
    <source>
        <strain evidence="2">05753</strain>
    </source>
</reference>
<gene>
    <name evidence="2" type="ORF">Q2T52_04450</name>
</gene>
<dbReference type="Pfam" id="PF01755">
    <property type="entry name" value="Glyco_transf_25"/>
    <property type="match status" value="1"/>
</dbReference>
<protein>
    <submittedName>
        <fullName evidence="2">Glycosyltransferase family 25 protein</fullName>
    </submittedName>
</protein>
<proteinExistence type="predicted"/>
<dbReference type="CDD" id="cd06532">
    <property type="entry name" value="Glyco_transf_25"/>
    <property type="match status" value="1"/>
</dbReference>